<reference evidence="2 3" key="1">
    <citation type="journal article" date="2015" name="Biotechnol. Biofuels">
        <title>Enhanced degradation of softwood versus hardwood by the white-rot fungus Pycnoporus coccineus.</title>
        <authorList>
            <person name="Couturier M."/>
            <person name="Navarro D."/>
            <person name="Chevret D."/>
            <person name="Henrissat B."/>
            <person name="Piumi F."/>
            <person name="Ruiz-Duenas F.J."/>
            <person name="Martinez A.T."/>
            <person name="Grigoriev I.V."/>
            <person name="Riley R."/>
            <person name="Lipzen A."/>
            <person name="Berrin J.G."/>
            <person name="Master E.R."/>
            <person name="Rosso M.N."/>
        </authorList>
    </citation>
    <scope>NUCLEOTIDE SEQUENCE [LARGE SCALE GENOMIC DNA]</scope>
    <source>
        <strain evidence="2 3">BRFM310</strain>
    </source>
</reference>
<dbReference type="OrthoDB" id="2738121at2759"/>
<organism evidence="2 3">
    <name type="scientific">Trametes coccinea (strain BRFM310)</name>
    <name type="common">Pycnoporus coccineus</name>
    <dbReference type="NCBI Taxonomy" id="1353009"/>
    <lineage>
        <taxon>Eukaryota</taxon>
        <taxon>Fungi</taxon>
        <taxon>Dikarya</taxon>
        <taxon>Basidiomycota</taxon>
        <taxon>Agaricomycotina</taxon>
        <taxon>Agaricomycetes</taxon>
        <taxon>Polyporales</taxon>
        <taxon>Polyporaceae</taxon>
        <taxon>Trametes</taxon>
    </lineage>
</organism>
<feature type="transmembrane region" description="Helical" evidence="1">
    <location>
        <begin position="181"/>
        <end position="205"/>
    </location>
</feature>
<dbReference type="Proteomes" id="UP000193067">
    <property type="component" value="Unassembled WGS sequence"/>
</dbReference>
<accession>A0A1Y2IP48</accession>
<evidence type="ECO:0000313" key="3">
    <source>
        <dbReference type="Proteomes" id="UP000193067"/>
    </source>
</evidence>
<dbReference type="EMBL" id="KZ084103">
    <property type="protein sequence ID" value="OSD02900.1"/>
    <property type="molecule type" value="Genomic_DNA"/>
</dbReference>
<keyword evidence="1" id="KW-0812">Transmembrane</keyword>
<proteinExistence type="predicted"/>
<feature type="transmembrane region" description="Helical" evidence="1">
    <location>
        <begin position="76"/>
        <end position="109"/>
    </location>
</feature>
<keyword evidence="3" id="KW-1185">Reference proteome</keyword>
<dbReference type="AlphaFoldDB" id="A0A1Y2IP48"/>
<feature type="transmembrane region" description="Helical" evidence="1">
    <location>
        <begin position="220"/>
        <end position="239"/>
    </location>
</feature>
<name>A0A1Y2IP48_TRAC3</name>
<gene>
    <name evidence="2" type="ORF">PYCCODRAFT_1477526</name>
</gene>
<sequence length="264" mass="29023">MASTDIEALAEKQETLEIPLVAFKADGPAEPTTTEGAQGQQSWPYARLAEHKERLLTKLNKIYPRVLDTLYRIAKLCCLTFMVIFVVMLASWFMALFHWFTVVLGHIVLRYATPPSIDDSFAKGRIDNTMIFAGIGAFIVNSPPFIIFLLSFPFTFNRSAVESGAASANGFIKRIMPENRYALLFLQYAPKMVAGPLGCVIMRAIDGDNSRDGGEILDPLHAAFAGLAGEAVLTACGRARARLFKKKARTGEGNTDKNCEVLPI</sequence>
<feature type="transmembrane region" description="Helical" evidence="1">
    <location>
        <begin position="129"/>
        <end position="150"/>
    </location>
</feature>
<evidence type="ECO:0000256" key="1">
    <source>
        <dbReference type="SAM" id="Phobius"/>
    </source>
</evidence>
<keyword evidence="1" id="KW-1133">Transmembrane helix</keyword>
<evidence type="ECO:0000313" key="2">
    <source>
        <dbReference type="EMBL" id="OSD02900.1"/>
    </source>
</evidence>
<protein>
    <submittedName>
        <fullName evidence="2">Uncharacterized protein</fullName>
    </submittedName>
</protein>
<keyword evidence="1" id="KW-0472">Membrane</keyword>